<name>A0A6J4Q8R8_9PSEU</name>
<organism evidence="2">
    <name type="scientific">uncultured Pseudonocardia sp</name>
    <dbReference type="NCBI Taxonomy" id="211455"/>
    <lineage>
        <taxon>Bacteria</taxon>
        <taxon>Bacillati</taxon>
        <taxon>Actinomycetota</taxon>
        <taxon>Actinomycetes</taxon>
        <taxon>Pseudonocardiales</taxon>
        <taxon>Pseudonocardiaceae</taxon>
        <taxon>Pseudonocardia</taxon>
        <taxon>environmental samples</taxon>
    </lineage>
</organism>
<proteinExistence type="predicted"/>
<accession>A0A6J4Q8R8</accession>
<reference evidence="2" key="1">
    <citation type="submission" date="2020-02" db="EMBL/GenBank/DDBJ databases">
        <authorList>
            <person name="Meier V. D."/>
        </authorList>
    </citation>
    <scope>NUCLEOTIDE SEQUENCE</scope>
    <source>
        <strain evidence="2">AVDCRST_MAG66</strain>
    </source>
</reference>
<dbReference type="EC" id="1.17.-.-" evidence="2"/>
<dbReference type="EMBL" id="CADCUS010000482">
    <property type="protein sequence ID" value="CAA9431381.1"/>
    <property type="molecule type" value="Genomic_DNA"/>
</dbReference>
<evidence type="ECO:0000256" key="1">
    <source>
        <dbReference type="SAM" id="MobiDB-lite"/>
    </source>
</evidence>
<dbReference type="AlphaFoldDB" id="A0A6J4Q8R8"/>
<feature type="region of interest" description="Disordered" evidence="1">
    <location>
        <begin position="158"/>
        <end position="240"/>
    </location>
</feature>
<feature type="compositionally biased region" description="Basic residues" evidence="1">
    <location>
        <begin position="228"/>
        <end position="240"/>
    </location>
</feature>
<feature type="compositionally biased region" description="Basic and acidic residues" evidence="1">
    <location>
        <begin position="218"/>
        <end position="227"/>
    </location>
</feature>
<feature type="non-terminal residue" evidence="2">
    <location>
        <position position="1"/>
    </location>
</feature>
<feature type="region of interest" description="Disordered" evidence="1">
    <location>
        <begin position="268"/>
        <end position="298"/>
    </location>
</feature>
<feature type="compositionally biased region" description="Basic and acidic residues" evidence="1">
    <location>
        <begin position="158"/>
        <end position="187"/>
    </location>
</feature>
<protein>
    <submittedName>
        <fullName evidence="2">Ectoine hydroxylase</fullName>
        <ecNumber evidence="2">1.17.-.-</ecNumber>
    </submittedName>
</protein>
<dbReference type="GO" id="GO:0016491">
    <property type="term" value="F:oxidoreductase activity"/>
    <property type="evidence" value="ECO:0007669"/>
    <property type="project" value="UniProtKB-KW"/>
</dbReference>
<feature type="non-terminal residue" evidence="2">
    <location>
        <position position="298"/>
    </location>
</feature>
<evidence type="ECO:0000313" key="2">
    <source>
        <dbReference type="EMBL" id="CAA9431381.1"/>
    </source>
</evidence>
<sequence length="298" mass="33068">DHRRRPPGRPLPDPGGRPAGAARPDRAHRLGRRAARPVHRRRAGGVRAGRVRRRARAAGARRGRGAHHRAGPAHHRARPAGRRAHGAGEVGRPRAVGVRGARAVRRDRGARRRRAARRPGASGPRLGRARAPEPDQLQARLRRRRVRLALRLRDLARRGRDAGSARPQRLDRADRELRGQRQPDDHTGVAPYLRRMRRRDTGGPLPGVAARAGGRHTRPGEPHDAGRPARHRAAHRTRGQRRVLRLQLHARLGRQHHAPPAIEPVRRVQQRGERAGGAVRRARPAPTPHRRADGAAGL</sequence>
<gene>
    <name evidence="2" type="ORF">AVDCRST_MAG66-3336</name>
</gene>
<feature type="compositionally biased region" description="Basic residues" evidence="1">
    <location>
        <begin position="29"/>
        <end position="85"/>
    </location>
</feature>
<keyword evidence="2" id="KW-0560">Oxidoreductase</keyword>
<feature type="compositionally biased region" description="Basic residues" evidence="1">
    <location>
        <begin position="102"/>
        <end position="117"/>
    </location>
</feature>
<feature type="region of interest" description="Disordered" evidence="1">
    <location>
        <begin position="1"/>
        <end position="140"/>
    </location>
</feature>